<dbReference type="InterPro" id="IPR013656">
    <property type="entry name" value="PAS_4"/>
</dbReference>
<organism evidence="7 8">
    <name type="scientific">Candidatus Hydrogenisulfobacillus filiaventi</name>
    <dbReference type="NCBI Taxonomy" id="2707344"/>
    <lineage>
        <taxon>Bacteria</taxon>
        <taxon>Bacillati</taxon>
        <taxon>Bacillota</taxon>
        <taxon>Clostridia</taxon>
        <taxon>Eubacteriales</taxon>
        <taxon>Clostridiales Family XVII. Incertae Sedis</taxon>
        <taxon>Candidatus Hydrogenisulfobacillus</taxon>
    </lineage>
</organism>
<dbReference type="Pfam" id="PF25601">
    <property type="entry name" value="AAA_lid_14"/>
    <property type="match status" value="1"/>
</dbReference>
<dbReference type="SUPFAM" id="SSF52540">
    <property type="entry name" value="P-loop containing nucleoside triphosphate hydrolases"/>
    <property type="match status" value="1"/>
</dbReference>
<dbReference type="PANTHER" id="PTHR32071">
    <property type="entry name" value="TRANSCRIPTIONAL REGULATORY PROTEIN"/>
    <property type="match status" value="1"/>
</dbReference>
<dbReference type="GO" id="GO:0006355">
    <property type="term" value="P:regulation of DNA-templated transcription"/>
    <property type="evidence" value="ECO:0007669"/>
    <property type="project" value="InterPro"/>
</dbReference>
<dbReference type="GO" id="GO:0043565">
    <property type="term" value="F:sequence-specific DNA binding"/>
    <property type="evidence" value="ECO:0007669"/>
    <property type="project" value="InterPro"/>
</dbReference>
<evidence type="ECO:0000256" key="3">
    <source>
        <dbReference type="ARBA" id="ARBA00023015"/>
    </source>
</evidence>
<dbReference type="InterPro" id="IPR009057">
    <property type="entry name" value="Homeodomain-like_sf"/>
</dbReference>
<dbReference type="InterPro" id="IPR002197">
    <property type="entry name" value="HTH_Fis"/>
</dbReference>
<dbReference type="SUPFAM" id="SSF55785">
    <property type="entry name" value="PYP-like sensor domain (PAS domain)"/>
    <property type="match status" value="1"/>
</dbReference>
<dbReference type="InterPro" id="IPR027417">
    <property type="entry name" value="P-loop_NTPase"/>
</dbReference>
<dbReference type="AlphaFoldDB" id="A0A6F8ZKM9"/>
<dbReference type="CDD" id="cd00130">
    <property type="entry name" value="PAS"/>
    <property type="match status" value="1"/>
</dbReference>
<keyword evidence="2" id="KW-0067">ATP-binding</keyword>
<dbReference type="KEGG" id="hfv:R50_2737"/>
<sequence length="452" mass="48894">MAISNRRVLETLLDNTSEGVHVIDRHGRTVLFNRVAAEREGLLASEVIGRHVLEVYPSLTEETSTLLKVLRTRRAFLNQRQSFTNYKGRTITTVNSTYPIFDGGTLAGAMEISRDITEVLTLSRQLAAGGQPEPARERAAAPAEARFWPDLDLLRPRSWEDLVVGEDAAYQEAVHLARQAAAGDAPVLLAGEPGTGKETLAALIHAAGPRAAAPFTVLPASLSETEAHSALLGDGPGQGLLVRPAGGSVLLKQVEEAAPRIQGLLAAALARSQVWRTGGAAEAITVRLMATTAAPGGARAGTLRQDLYDRLAAVEIHLPSLRHRLQDLPALTAWALGRWSRHYGRTLSLSPAALDRMAAYAWPGNLRELFRVLAQAVATSLGGRVEEGDLPTWLGRVPRADGGEWNLRRRLRQHELELISQALARTGGNISEAARLLGVPRQTLQYRLRQGH</sequence>
<evidence type="ECO:0000256" key="1">
    <source>
        <dbReference type="ARBA" id="ARBA00022741"/>
    </source>
</evidence>
<dbReference type="InterPro" id="IPR058031">
    <property type="entry name" value="AAA_lid_NorR"/>
</dbReference>
<dbReference type="Pfam" id="PF00158">
    <property type="entry name" value="Sigma54_activat"/>
    <property type="match status" value="1"/>
</dbReference>
<dbReference type="Gene3D" id="1.10.10.60">
    <property type="entry name" value="Homeodomain-like"/>
    <property type="match status" value="1"/>
</dbReference>
<dbReference type="InterPro" id="IPR035965">
    <property type="entry name" value="PAS-like_dom_sf"/>
</dbReference>
<evidence type="ECO:0000259" key="6">
    <source>
        <dbReference type="PROSITE" id="PS50112"/>
    </source>
</evidence>
<reference evidence="7 8" key="1">
    <citation type="submission" date="2020-02" db="EMBL/GenBank/DDBJ databases">
        <authorList>
            <person name="Hogendoorn C."/>
        </authorList>
    </citation>
    <scope>NUCLEOTIDE SEQUENCE [LARGE SCALE GENOMIC DNA]</scope>
    <source>
        <strain evidence="7">R501</strain>
    </source>
</reference>
<feature type="domain" description="PAS" evidence="6">
    <location>
        <begin position="5"/>
        <end position="56"/>
    </location>
</feature>
<dbReference type="CDD" id="cd00009">
    <property type="entry name" value="AAA"/>
    <property type="match status" value="1"/>
</dbReference>
<dbReference type="EMBL" id="LR778114">
    <property type="protein sequence ID" value="CAB1130226.1"/>
    <property type="molecule type" value="Genomic_DNA"/>
</dbReference>
<evidence type="ECO:0000256" key="4">
    <source>
        <dbReference type="ARBA" id="ARBA00023163"/>
    </source>
</evidence>
<name>A0A6F8ZKM9_9FIRM</name>
<dbReference type="GO" id="GO:0005524">
    <property type="term" value="F:ATP binding"/>
    <property type="evidence" value="ECO:0007669"/>
    <property type="project" value="UniProtKB-KW"/>
</dbReference>
<dbReference type="SUPFAM" id="SSF46689">
    <property type="entry name" value="Homeodomain-like"/>
    <property type="match status" value="1"/>
</dbReference>
<dbReference type="InterPro" id="IPR000014">
    <property type="entry name" value="PAS"/>
</dbReference>
<keyword evidence="3" id="KW-0805">Transcription regulation</keyword>
<dbReference type="PRINTS" id="PR01590">
    <property type="entry name" value="HTHFIS"/>
</dbReference>
<dbReference type="InterPro" id="IPR002078">
    <property type="entry name" value="Sigma_54_int"/>
</dbReference>
<dbReference type="Gene3D" id="3.30.450.20">
    <property type="entry name" value="PAS domain"/>
    <property type="match status" value="1"/>
</dbReference>
<evidence type="ECO:0000259" key="5">
    <source>
        <dbReference type="PROSITE" id="PS50045"/>
    </source>
</evidence>
<evidence type="ECO:0000313" key="7">
    <source>
        <dbReference type="EMBL" id="CAB1130226.1"/>
    </source>
</evidence>
<keyword evidence="1" id="KW-0547">Nucleotide-binding</keyword>
<evidence type="ECO:0000256" key="2">
    <source>
        <dbReference type="ARBA" id="ARBA00022840"/>
    </source>
</evidence>
<accession>A0A6F8ZKM9</accession>
<dbReference type="SMART" id="SM00091">
    <property type="entry name" value="PAS"/>
    <property type="match status" value="1"/>
</dbReference>
<dbReference type="Pfam" id="PF08448">
    <property type="entry name" value="PAS_4"/>
    <property type="match status" value="1"/>
</dbReference>
<proteinExistence type="predicted"/>
<dbReference type="NCBIfam" id="TIGR00229">
    <property type="entry name" value="sensory_box"/>
    <property type="match status" value="1"/>
</dbReference>
<dbReference type="PROSITE" id="PS50112">
    <property type="entry name" value="PAS"/>
    <property type="match status" value="1"/>
</dbReference>
<gene>
    <name evidence="7" type="ORF">R50_2737</name>
</gene>
<dbReference type="Pfam" id="PF02954">
    <property type="entry name" value="HTH_8"/>
    <property type="match status" value="1"/>
</dbReference>
<dbReference type="Proteomes" id="UP000503399">
    <property type="component" value="Chromosome"/>
</dbReference>
<dbReference type="PROSITE" id="PS50045">
    <property type="entry name" value="SIGMA54_INTERACT_4"/>
    <property type="match status" value="1"/>
</dbReference>
<feature type="domain" description="Sigma-54 factor interaction" evidence="5">
    <location>
        <begin position="163"/>
        <end position="378"/>
    </location>
</feature>
<protein>
    <submittedName>
        <fullName evidence="7">Putative Fis family transcriptional regulator</fullName>
    </submittedName>
</protein>
<dbReference type="Gene3D" id="3.40.50.300">
    <property type="entry name" value="P-loop containing nucleotide triphosphate hydrolases"/>
    <property type="match status" value="1"/>
</dbReference>
<dbReference type="Gene3D" id="1.10.8.60">
    <property type="match status" value="1"/>
</dbReference>
<keyword evidence="4" id="KW-0804">Transcription</keyword>
<evidence type="ECO:0000313" key="8">
    <source>
        <dbReference type="Proteomes" id="UP000503399"/>
    </source>
</evidence>
<keyword evidence="8" id="KW-1185">Reference proteome</keyword>